<name>A0AAD7F2N5_9AGAR</name>
<sequence>MRLTCVDLGPGGWREEQGVRVRLRVRLWWIRVSPWLGVRGRGCTCAGGASGKDTVSRRACAWPKRVGWCCTYPYPTGEASTGNSDGGSAERAWHDALSGRFYMCISGGSISACPGCSCAWDGTGNASRDGGGCSAWARHARRRATVAAGGCTASTRATQGGGGTGRRWGWGECRACTGLNGGPRLGRANAALASGESSEVRVNCGGAKAAARCPSDDALPVPVLIPLEREQADSRRLQPTQTICIRGHPPSQNLSISGNLNENCAAKVRVESWMFKDEVFERAVRWNGKAGEFGRRWGWWKAESVTFVTSGNASEGAD</sequence>
<gene>
    <name evidence="1" type="ORF">DFH08DRAFT_799665</name>
</gene>
<protein>
    <submittedName>
        <fullName evidence="1">Uncharacterized protein</fullName>
    </submittedName>
</protein>
<accession>A0AAD7F2N5</accession>
<evidence type="ECO:0000313" key="1">
    <source>
        <dbReference type="EMBL" id="KAJ7362640.1"/>
    </source>
</evidence>
<organism evidence="1 2">
    <name type="scientific">Mycena albidolilacea</name>
    <dbReference type="NCBI Taxonomy" id="1033008"/>
    <lineage>
        <taxon>Eukaryota</taxon>
        <taxon>Fungi</taxon>
        <taxon>Dikarya</taxon>
        <taxon>Basidiomycota</taxon>
        <taxon>Agaricomycotina</taxon>
        <taxon>Agaricomycetes</taxon>
        <taxon>Agaricomycetidae</taxon>
        <taxon>Agaricales</taxon>
        <taxon>Marasmiineae</taxon>
        <taxon>Mycenaceae</taxon>
        <taxon>Mycena</taxon>
    </lineage>
</organism>
<keyword evidence="2" id="KW-1185">Reference proteome</keyword>
<dbReference type="AlphaFoldDB" id="A0AAD7F2N5"/>
<evidence type="ECO:0000313" key="2">
    <source>
        <dbReference type="Proteomes" id="UP001218218"/>
    </source>
</evidence>
<dbReference type="EMBL" id="JARIHO010000004">
    <property type="protein sequence ID" value="KAJ7362640.1"/>
    <property type="molecule type" value="Genomic_DNA"/>
</dbReference>
<dbReference type="Proteomes" id="UP001218218">
    <property type="component" value="Unassembled WGS sequence"/>
</dbReference>
<comment type="caution">
    <text evidence="1">The sequence shown here is derived from an EMBL/GenBank/DDBJ whole genome shotgun (WGS) entry which is preliminary data.</text>
</comment>
<proteinExistence type="predicted"/>
<reference evidence="1" key="1">
    <citation type="submission" date="2023-03" db="EMBL/GenBank/DDBJ databases">
        <title>Massive genome expansion in bonnet fungi (Mycena s.s.) driven by repeated elements and novel gene families across ecological guilds.</title>
        <authorList>
            <consortium name="Lawrence Berkeley National Laboratory"/>
            <person name="Harder C.B."/>
            <person name="Miyauchi S."/>
            <person name="Viragh M."/>
            <person name="Kuo A."/>
            <person name="Thoen E."/>
            <person name="Andreopoulos B."/>
            <person name="Lu D."/>
            <person name="Skrede I."/>
            <person name="Drula E."/>
            <person name="Henrissat B."/>
            <person name="Morin E."/>
            <person name="Kohler A."/>
            <person name="Barry K."/>
            <person name="LaButti K."/>
            <person name="Morin E."/>
            <person name="Salamov A."/>
            <person name="Lipzen A."/>
            <person name="Mereny Z."/>
            <person name="Hegedus B."/>
            <person name="Baldrian P."/>
            <person name="Stursova M."/>
            <person name="Weitz H."/>
            <person name="Taylor A."/>
            <person name="Grigoriev I.V."/>
            <person name="Nagy L.G."/>
            <person name="Martin F."/>
            <person name="Kauserud H."/>
        </authorList>
    </citation>
    <scope>NUCLEOTIDE SEQUENCE</scope>
    <source>
        <strain evidence="1">CBHHK002</strain>
    </source>
</reference>